<dbReference type="Pfam" id="PF10117">
    <property type="entry name" value="McrBC"/>
    <property type="match status" value="1"/>
</dbReference>
<protein>
    <submittedName>
        <fullName evidence="1">Restriction endonuclease</fullName>
    </submittedName>
</protein>
<keyword evidence="2" id="KW-1185">Reference proteome</keyword>
<dbReference type="PANTHER" id="PTHR38733:SF1">
    <property type="entry name" value="TYPE IV METHYL-DIRECTED RESTRICTION ENZYME ECOKMCRBC"/>
    <property type="match status" value="1"/>
</dbReference>
<proteinExistence type="predicted"/>
<name>A0ABX1P622_9CYAN</name>
<keyword evidence="1" id="KW-0378">Hydrolase</keyword>
<dbReference type="PANTHER" id="PTHR38733">
    <property type="entry name" value="PROTEIN MCRC"/>
    <property type="match status" value="1"/>
</dbReference>
<evidence type="ECO:0000313" key="2">
    <source>
        <dbReference type="Proteomes" id="UP000718564"/>
    </source>
</evidence>
<dbReference type="RefSeq" id="WP_169155095.1">
    <property type="nucleotide sequence ID" value="NZ_CAWPJE010000029.1"/>
</dbReference>
<dbReference type="GO" id="GO:0004519">
    <property type="term" value="F:endonuclease activity"/>
    <property type="evidence" value="ECO:0007669"/>
    <property type="project" value="UniProtKB-KW"/>
</dbReference>
<organism evidence="1 2">
    <name type="scientific">Brasilonema bromeliae SPC951</name>
    <dbReference type="NCBI Taxonomy" id="385972"/>
    <lineage>
        <taxon>Bacteria</taxon>
        <taxon>Bacillati</taxon>
        <taxon>Cyanobacteriota</taxon>
        <taxon>Cyanophyceae</taxon>
        <taxon>Nostocales</taxon>
        <taxon>Scytonemataceae</taxon>
        <taxon>Brasilonema</taxon>
        <taxon>Bromeliae group (in: Brasilonema)</taxon>
    </lineage>
</organism>
<dbReference type="InterPro" id="IPR019292">
    <property type="entry name" value="McrC"/>
</dbReference>
<accession>A0ABX1P622</accession>
<keyword evidence="1" id="KW-0540">Nuclease</keyword>
<sequence length="407" mass="46809">MSVTSPQIIELTEYVPKLLGRLQLPDVVGEMLWRDYETQVSVDFPSPKTGDRWRLTNQGCVGHIPLTPDFHIILRPKVKLDNLLRMLEYAYQLKSFRFLSGLVDCQTLLEFYQRLADILARRILNRGRQGFYCAYIPKTEHLPYVRGRVDVRQMITRPWDTKIQCYYEEHTADVEENQILAWTLWCIARSGLCTERVIPTVRRAYHLLQGLVTLQPCHPRTCVGRQYNRLNEDYRPLHALCRFFLQQTAPSHETGANATLPFLVNMSQLYEHFVAEWLKAHRETALLTQALDIQSQERVYLGQGQGLYLDIDLVLYDQATGIARYVLDTKYKAASKPATADIYQMVAYAEAKGCQEAILIYPTPLSEPLNIKVGSIRIRSLTFSLAGNLEQAGYCFLQDLLGIGNRE</sequence>
<comment type="caution">
    <text evidence="1">The sequence shown here is derived from an EMBL/GenBank/DDBJ whole genome shotgun (WGS) entry which is preliminary data.</text>
</comment>
<evidence type="ECO:0000313" key="1">
    <source>
        <dbReference type="EMBL" id="NMG19827.1"/>
    </source>
</evidence>
<dbReference type="EMBL" id="QMEB01000061">
    <property type="protein sequence ID" value="NMG19827.1"/>
    <property type="molecule type" value="Genomic_DNA"/>
</dbReference>
<gene>
    <name evidence="1" type="ORF">DP116_10280</name>
</gene>
<keyword evidence="1" id="KW-0255">Endonuclease</keyword>
<dbReference type="Proteomes" id="UP000718564">
    <property type="component" value="Unassembled WGS sequence"/>
</dbReference>
<reference evidence="1 2" key="1">
    <citation type="submission" date="2018-06" db="EMBL/GenBank/DDBJ databases">
        <title>Comparative genomics of Brasilonema spp. strains.</title>
        <authorList>
            <person name="Alvarenga D.O."/>
            <person name="Fiore M.F."/>
            <person name="Varani A.M."/>
        </authorList>
    </citation>
    <scope>NUCLEOTIDE SEQUENCE [LARGE SCALE GENOMIC DNA]</scope>
    <source>
        <strain evidence="1 2">SPC951</strain>
    </source>
</reference>